<keyword evidence="2" id="KW-1185">Reference proteome</keyword>
<comment type="caution">
    <text evidence="1">The sequence shown here is derived from an EMBL/GenBank/DDBJ whole genome shotgun (WGS) entry which is preliminary data.</text>
</comment>
<gene>
    <name evidence="1" type="ORF">DPMN_084604</name>
</gene>
<organism evidence="1 2">
    <name type="scientific">Dreissena polymorpha</name>
    <name type="common">Zebra mussel</name>
    <name type="synonym">Mytilus polymorpha</name>
    <dbReference type="NCBI Taxonomy" id="45954"/>
    <lineage>
        <taxon>Eukaryota</taxon>
        <taxon>Metazoa</taxon>
        <taxon>Spiralia</taxon>
        <taxon>Lophotrochozoa</taxon>
        <taxon>Mollusca</taxon>
        <taxon>Bivalvia</taxon>
        <taxon>Autobranchia</taxon>
        <taxon>Heteroconchia</taxon>
        <taxon>Euheterodonta</taxon>
        <taxon>Imparidentia</taxon>
        <taxon>Neoheterodontei</taxon>
        <taxon>Myida</taxon>
        <taxon>Dreissenoidea</taxon>
        <taxon>Dreissenidae</taxon>
        <taxon>Dreissena</taxon>
    </lineage>
</organism>
<accession>A0A9D4BJE6</accession>
<proteinExistence type="predicted"/>
<dbReference type="AlphaFoldDB" id="A0A9D4BJE6"/>
<evidence type="ECO:0000313" key="1">
    <source>
        <dbReference type="EMBL" id="KAH3697117.1"/>
    </source>
</evidence>
<evidence type="ECO:0000313" key="2">
    <source>
        <dbReference type="Proteomes" id="UP000828390"/>
    </source>
</evidence>
<sequence>MNQFPKEELDTTLKDIDIYDVLPTQHSLGLSWALNLDVFTLTAPCVDRAFTRRGLLSIP</sequence>
<dbReference type="EMBL" id="JAIWYP010000016">
    <property type="protein sequence ID" value="KAH3697117.1"/>
    <property type="molecule type" value="Genomic_DNA"/>
</dbReference>
<dbReference type="Proteomes" id="UP000828390">
    <property type="component" value="Unassembled WGS sequence"/>
</dbReference>
<name>A0A9D4BJE6_DREPO</name>
<protein>
    <submittedName>
        <fullName evidence="1">Uncharacterized protein</fullName>
    </submittedName>
</protein>
<reference evidence="1" key="1">
    <citation type="journal article" date="2019" name="bioRxiv">
        <title>The Genome of the Zebra Mussel, Dreissena polymorpha: A Resource for Invasive Species Research.</title>
        <authorList>
            <person name="McCartney M.A."/>
            <person name="Auch B."/>
            <person name="Kono T."/>
            <person name="Mallez S."/>
            <person name="Zhang Y."/>
            <person name="Obille A."/>
            <person name="Becker A."/>
            <person name="Abrahante J.E."/>
            <person name="Garbe J."/>
            <person name="Badalamenti J.P."/>
            <person name="Herman A."/>
            <person name="Mangelson H."/>
            <person name="Liachko I."/>
            <person name="Sullivan S."/>
            <person name="Sone E.D."/>
            <person name="Koren S."/>
            <person name="Silverstein K.A.T."/>
            <person name="Beckman K.B."/>
            <person name="Gohl D.M."/>
        </authorList>
    </citation>
    <scope>NUCLEOTIDE SEQUENCE</scope>
    <source>
        <strain evidence="1">Duluth1</strain>
        <tissue evidence="1">Whole animal</tissue>
    </source>
</reference>
<reference evidence="1" key="2">
    <citation type="submission" date="2020-11" db="EMBL/GenBank/DDBJ databases">
        <authorList>
            <person name="McCartney M.A."/>
            <person name="Auch B."/>
            <person name="Kono T."/>
            <person name="Mallez S."/>
            <person name="Becker A."/>
            <person name="Gohl D.M."/>
            <person name="Silverstein K.A.T."/>
            <person name="Koren S."/>
            <person name="Bechman K.B."/>
            <person name="Herman A."/>
            <person name="Abrahante J.E."/>
            <person name="Garbe J."/>
        </authorList>
    </citation>
    <scope>NUCLEOTIDE SEQUENCE</scope>
    <source>
        <strain evidence="1">Duluth1</strain>
        <tissue evidence="1">Whole animal</tissue>
    </source>
</reference>